<dbReference type="EMBL" id="NNAY01003773">
    <property type="protein sequence ID" value="OXU18883.1"/>
    <property type="molecule type" value="Genomic_DNA"/>
</dbReference>
<accession>A0A232EKK8</accession>
<proteinExistence type="predicted"/>
<organism evidence="1 2">
    <name type="scientific">Trichomalopsis sarcophagae</name>
    <dbReference type="NCBI Taxonomy" id="543379"/>
    <lineage>
        <taxon>Eukaryota</taxon>
        <taxon>Metazoa</taxon>
        <taxon>Ecdysozoa</taxon>
        <taxon>Arthropoda</taxon>
        <taxon>Hexapoda</taxon>
        <taxon>Insecta</taxon>
        <taxon>Pterygota</taxon>
        <taxon>Neoptera</taxon>
        <taxon>Endopterygota</taxon>
        <taxon>Hymenoptera</taxon>
        <taxon>Apocrita</taxon>
        <taxon>Proctotrupomorpha</taxon>
        <taxon>Chalcidoidea</taxon>
        <taxon>Pteromalidae</taxon>
        <taxon>Pteromalinae</taxon>
        <taxon>Trichomalopsis</taxon>
    </lineage>
</organism>
<keyword evidence="2" id="KW-1185">Reference proteome</keyword>
<protein>
    <submittedName>
        <fullName evidence="1">Uncharacterized protein</fullName>
    </submittedName>
</protein>
<reference evidence="1 2" key="1">
    <citation type="journal article" date="2017" name="Curr. Biol.">
        <title>The Evolution of Venom by Co-option of Single-Copy Genes.</title>
        <authorList>
            <person name="Martinson E.O."/>
            <person name="Mrinalini"/>
            <person name="Kelkar Y.D."/>
            <person name="Chang C.H."/>
            <person name="Werren J.H."/>
        </authorList>
    </citation>
    <scope>NUCLEOTIDE SEQUENCE [LARGE SCALE GENOMIC DNA]</scope>
    <source>
        <strain evidence="1 2">Alberta</strain>
        <tissue evidence="1">Whole body</tissue>
    </source>
</reference>
<sequence>MNPSPADLAQSVSGQWNGLVGIVVRSVSRSFLPSWGRVRQRSLDDGWRSVARVGQRSWVSRVGHGGVLSSVGQMSLMSRVGYGGAYSWGGVAGVSQSWGSSLDDGWSRVGVSWGSVAAVGHRSRLDDVRAGVCHWGAVAGVSHGCAVAGHHWGADEPTPATLLQPSSRPPPRLWLTPATLPQPWPTLLTLHPLWPTRAMLPQPSSRPLWLTLPQPGWGRVSQRGLDDGWGSIARVGQSGCSVSRVGQGWGSVAGVSQSRGGGLDDGWSSVAGVGWGSVARVSESWGGGLHDGWCSVAGVSWGSVASVSRGGVAAVGHGGRLDDARAGVGHGCAVAGHHWGADEVSGVGGGEARGEDHELVHADFEENRVKQTISMYKFVILAACLAAANAGNLIGAPVVSSYSAPVAATGAL</sequence>
<evidence type="ECO:0000313" key="1">
    <source>
        <dbReference type="EMBL" id="OXU18883.1"/>
    </source>
</evidence>
<evidence type="ECO:0000313" key="2">
    <source>
        <dbReference type="Proteomes" id="UP000215335"/>
    </source>
</evidence>
<dbReference type="Proteomes" id="UP000215335">
    <property type="component" value="Unassembled WGS sequence"/>
</dbReference>
<comment type="caution">
    <text evidence="1">The sequence shown here is derived from an EMBL/GenBank/DDBJ whole genome shotgun (WGS) entry which is preliminary data.</text>
</comment>
<gene>
    <name evidence="1" type="ORF">TSAR_016552</name>
</gene>
<name>A0A232EKK8_9HYME</name>
<dbReference type="AlphaFoldDB" id="A0A232EKK8"/>